<reference evidence="2 3" key="1">
    <citation type="journal article" date="2014" name="Agronomy (Basel)">
        <title>A Draft Genome Sequence for Ensete ventricosum, the Drought-Tolerant Tree Against Hunger.</title>
        <authorList>
            <person name="Harrison J."/>
            <person name="Moore K.A."/>
            <person name="Paszkiewicz K."/>
            <person name="Jones T."/>
            <person name="Grant M."/>
            <person name="Ambacheew D."/>
            <person name="Muzemil S."/>
            <person name="Studholme D.J."/>
        </authorList>
    </citation>
    <scope>NUCLEOTIDE SEQUENCE [LARGE SCALE GENOMIC DNA]</scope>
</reference>
<evidence type="ECO:0000313" key="2">
    <source>
        <dbReference type="EMBL" id="RRT40736.1"/>
    </source>
</evidence>
<proteinExistence type="predicted"/>
<sequence>MTSDSSSDIRVVPSPESGGTSLGEPETSSSGASSGPPSPIDARVLRDLEVMKASHDLDTAVTEGSLAATPSRNGTTSRSSMGCMFRNPGSVPIGVDRMDLDDLCKMPKVSKGKLPASCATASAEDVGGIPPKETPKSSSKRPYDASIQQADDLARRCWVDGPDSAHNGL</sequence>
<accession>A0A426XMM9</accession>
<feature type="compositionally biased region" description="Polar residues" evidence="1">
    <location>
        <begin position="68"/>
        <end position="80"/>
    </location>
</feature>
<organism evidence="2 3">
    <name type="scientific">Ensete ventricosum</name>
    <name type="common">Abyssinian banana</name>
    <name type="synonym">Musa ensete</name>
    <dbReference type="NCBI Taxonomy" id="4639"/>
    <lineage>
        <taxon>Eukaryota</taxon>
        <taxon>Viridiplantae</taxon>
        <taxon>Streptophyta</taxon>
        <taxon>Embryophyta</taxon>
        <taxon>Tracheophyta</taxon>
        <taxon>Spermatophyta</taxon>
        <taxon>Magnoliopsida</taxon>
        <taxon>Liliopsida</taxon>
        <taxon>Zingiberales</taxon>
        <taxon>Musaceae</taxon>
        <taxon>Ensete</taxon>
    </lineage>
</organism>
<comment type="caution">
    <text evidence="2">The sequence shown here is derived from an EMBL/GenBank/DDBJ whole genome shotgun (WGS) entry which is preliminary data.</text>
</comment>
<feature type="region of interest" description="Disordered" evidence="1">
    <location>
        <begin position="55"/>
        <end position="87"/>
    </location>
</feature>
<feature type="region of interest" description="Disordered" evidence="1">
    <location>
        <begin position="114"/>
        <end position="146"/>
    </location>
</feature>
<dbReference type="Proteomes" id="UP000287651">
    <property type="component" value="Unassembled WGS sequence"/>
</dbReference>
<protein>
    <submittedName>
        <fullName evidence="2">Uncharacterized protein</fullName>
    </submittedName>
</protein>
<dbReference type="EMBL" id="AMZH03019149">
    <property type="protein sequence ID" value="RRT40736.1"/>
    <property type="molecule type" value="Genomic_DNA"/>
</dbReference>
<name>A0A426XMM9_ENSVE</name>
<dbReference type="AlphaFoldDB" id="A0A426XMM9"/>
<evidence type="ECO:0000313" key="3">
    <source>
        <dbReference type="Proteomes" id="UP000287651"/>
    </source>
</evidence>
<evidence type="ECO:0000256" key="1">
    <source>
        <dbReference type="SAM" id="MobiDB-lite"/>
    </source>
</evidence>
<gene>
    <name evidence="2" type="ORF">B296_00046104</name>
</gene>
<feature type="region of interest" description="Disordered" evidence="1">
    <location>
        <begin position="1"/>
        <end position="42"/>
    </location>
</feature>